<dbReference type="SUPFAM" id="SSF56672">
    <property type="entry name" value="DNA/RNA polymerases"/>
    <property type="match status" value="1"/>
</dbReference>
<dbReference type="InterPro" id="IPR050895">
    <property type="entry name" value="XK-related_scramblase"/>
</dbReference>
<evidence type="ECO:0000256" key="3">
    <source>
        <dbReference type="ARBA" id="ARBA00022475"/>
    </source>
</evidence>
<name>A0AAE0Q571_9TELE</name>
<keyword evidence="13" id="KW-1185">Reference proteome</keyword>
<evidence type="ECO:0000256" key="2">
    <source>
        <dbReference type="ARBA" id="ARBA00008789"/>
    </source>
</evidence>
<dbReference type="Pfam" id="PF00078">
    <property type="entry name" value="RVT_1"/>
    <property type="match status" value="1"/>
</dbReference>
<evidence type="ECO:0000256" key="9">
    <source>
        <dbReference type="RuleBase" id="RU910716"/>
    </source>
</evidence>
<feature type="transmembrane region" description="Helical" evidence="9">
    <location>
        <begin position="854"/>
        <end position="874"/>
    </location>
</feature>
<feature type="region of interest" description="Disordered" evidence="10">
    <location>
        <begin position="195"/>
        <end position="214"/>
    </location>
</feature>
<dbReference type="InterPro" id="IPR043502">
    <property type="entry name" value="DNA/RNA_pol_sf"/>
</dbReference>
<dbReference type="CDD" id="cd01650">
    <property type="entry name" value="RT_nLTR_like"/>
    <property type="match status" value="1"/>
</dbReference>
<comment type="catalytic activity">
    <reaction evidence="7">
        <text>a 1,2-diacyl-sn-glycero-3-phospho-L-serine(in) = a 1,2-diacyl-sn-glycero-3-phospho-L-serine(out)</text>
        <dbReference type="Rhea" id="RHEA:38663"/>
        <dbReference type="ChEBI" id="CHEBI:57262"/>
    </reaction>
</comment>
<feature type="transmembrane region" description="Helical" evidence="9">
    <location>
        <begin position="886"/>
        <end position="901"/>
    </location>
</feature>
<keyword evidence="4 9" id="KW-0812">Transmembrane</keyword>
<feature type="region of interest" description="Disordered" evidence="10">
    <location>
        <begin position="997"/>
        <end position="1019"/>
    </location>
</feature>
<evidence type="ECO:0000256" key="6">
    <source>
        <dbReference type="ARBA" id="ARBA00023136"/>
    </source>
</evidence>
<evidence type="ECO:0000256" key="10">
    <source>
        <dbReference type="SAM" id="MobiDB-lite"/>
    </source>
</evidence>
<sequence>MAAKSDGVLKMKKSDVAFTPLQNSDHSGSVPGLEAGSRPGSGSGEADFTRGEARCCGPEDSTCLRLGGERRKYGAWDGLWLVAAAAVYFADVATDVWLAVDYYLRHDYWWFGLTLFFVALGSISVQVFSFRWFVNDFSTSESDAAATDSSRTNEKRSAPCAFCLWFLQSVIHILQLGQIWRSAFVRSGTDVGRKEWMEEDSGDPPAPPSPSSLTAKDFATFYTEKIERICQTFTSLPTSPTSHSQHSATPSLTQLSTVASEEVLQITTTCPLDPIPSAMLQTISPDLLPFISTVINGSLTSGHVPTVFKKARVIPILKKPALDPSDISNYRPVSFLSFLSKILEHVVCNQLSDYLMQNNLHDPNQSGFKAAHSTETALLAVTEKLHAARSAKLSSVLILLDLSAAFDTVNHKTLLSTLRSLGICGTAWEWFTSYLDGCLYQVTWKGLTSAPRRLSTGVPQGSVHGPLLFSLYTHSLGKVISSHGFSYHCYADDTQLIFSFPPSDTTASAQISACLADISSWMTAHQLKLNPSKTELLIIPGDPSPAQDLAISLSNSMISPSATARNLGVTMDNQLSFSSHVTNVTCSCRFLLYNIRRIRPFLSTQATQVLVQSLVISRLDYCNSLLAGLPLNATRPLQMIQNAAARLVFNLPKFSHTTPLLRSLHWLPVAARIRFKTLMLAYKAKNGPVPSYLKALVTPRAALRSLRSTSTARLVPPSLREKGRYLRTIYLGIRSRRSGENDRWRFYWRMVYEYADVSMLHLLATFLESAPQLVLQLCIIIQTHKLLAVQGMTAAASLVSLAWALASYQKALRDSRDDKKPVSYLAVIIQFCWHFFTIAARVVTFALFASVFQLYFGIFIVLHWCIMTFWIVHCETEFCVTKWEEIVFDMVVGIIYIFSWFNVKEGRTRCRLFIYYLVILLENAALSALWYLYRSPVGTDAFAVPALCVIFSSFFTGIVFMLMYYAFFHPNGPRFGRSASLSQLDDTNINTGFAMPTEGATNSLRSNRGGTLARDADRDTKYAERDGCAPVFQVRPTAPSTPSSRTPRVEETVIRIDVCRNRYPAWERHVLDRGIRRAILAIANSPTPPRLQYKDDMLVQERLEYETTL</sequence>
<organism evidence="12 13">
    <name type="scientific">Hemibagrus guttatus</name>
    <dbReference type="NCBI Taxonomy" id="175788"/>
    <lineage>
        <taxon>Eukaryota</taxon>
        <taxon>Metazoa</taxon>
        <taxon>Chordata</taxon>
        <taxon>Craniata</taxon>
        <taxon>Vertebrata</taxon>
        <taxon>Euteleostomi</taxon>
        <taxon>Actinopterygii</taxon>
        <taxon>Neopterygii</taxon>
        <taxon>Teleostei</taxon>
        <taxon>Ostariophysi</taxon>
        <taxon>Siluriformes</taxon>
        <taxon>Bagridae</taxon>
        <taxon>Hemibagrus</taxon>
    </lineage>
</organism>
<dbReference type="EMBL" id="JAUCMX010000022">
    <property type="protein sequence ID" value="KAK3513921.1"/>
    <property type="molecule type" value="Genomic_DNA"/>
</dbReference>
<feature type="transmembrane region" description="Helical" evidence="9">
    <location>
        <begin position="110"/>
        <end position="134"/>
    </location>
</feature>
<proteinExistence type="inferred from homology"/>
<dbReference type="GO" id="GO:1902742">
    <property type="term" value="P:apoptotic process involved in development"/>
    <property type="evidence" value="ECO:0007669"/>
    <property type="project" value="TreeGrafter"/>
</dbReference>
<comment type="caution">
    <text evidence="12">The sequence shown here is derived from an EMBL/GenBank/DDBJ whole genome shotgun (WGS) entry which is preliminary data.</text>
</comment>
<dbReference type="InterPro" id="IPR018629">
    <property type="entry name" value="XK-rel"/>
</dbReference>
<evidence type="ECO:0000256" key="8">
    <source>
        <dbReference type="ARBA" id="ARBA00045305"/>
    </source>
</evidence>
<protein>
    <recommendedName>
        <fullName evidence="9">XK-related protein</fullName>
    </recommendedName>
</protein>
<evidence type="ECO:0000313" key="13">
    <source>
        <dbReference type="Proteomes" id="UP001274896"/>
    </source>
</evidence>
<evidence type="ECO:0000259" key="11">
    <source>
        <dbReference type="PROSITE" id="PS50878"/>
    </source>
</evidence>
<dbReference type="GO" id="GO:0005886">
    <property type="term" value="C:plasma membrane"/>
    <property type="evidence" value="ECO:0007669"/>
    <property type="project" value="UniProtKB-SubCell"/>
</dbReference>
<keyword evidence="3" id="KW-1003">Cell membrane</keyword>
<dbReference type="PROSITE" id="PS50878">
    <property type="entry name" value="RT_POL"/>
    <property type="match status" value="1"/>
</dbReference>
<feature type="compositionally biased region" description="Polar residues" evidence="10">
    <location>
        <begin position="999"/>
        <end position="1009"/>
    </location>
</feature>
<feature type="transmembrane region" description="Helical" evidence="9">
    <location>
        <begin position="73"/>
        <end position="90"/>
    </location>
</feature>
<comment type="similarity">
    <text evidence="2 9">Belongs to the XK family.</text>
</comment>
<dbReference type="PANTHER" id="PTHR16024:SF16">
    <property type="entry name" value="XK-RELATED PROTEIN 4"/>
    <property type="match status" value="1"/>
</dbReference>
<evidence type="ECO:0000256" key="4">
    <source>
        <dbReference type="ARBA" id="ARBA00022692"/>
    </source>
</evidence>
<feature type="transmembrane region" description="Helical" evidence="9">
    <location>
        <begin position="827"/>
        <end position="848"/>
    </location>
</feature>
<dbReference type="Proteomes" id="UP001274896">
    <property type="component" value="Unassembled WGS sequence"/>
</dbReference>
<feature type="transmembrane region" description="Helical" evidence="9">
    <location>
        <begin position="944"/>
        <end position="967"/>
    </location>
</feature>
<dbReference type="AlphaFoldDB" id="A0AAE0Q571"/>
<feature type="transmembrane region" description="Helical" evidence="9">
    <location>
        <begin position="913"/>
        <end position="932"/>
    </location>
</feature>
<evidence type="ECO:0000313" key="12">
    <source>
        <dbReference type="EMBL" id="KAK3513921.1"/>
    </source>
</evidence>
<dbReference type="GO" id="GO:0070782">
    <property type="term" value="P:phosphatidylserine exposure on apoptotic cell surface"/>
    <property type="evidence" value="ECO:0007669"/>
    <property type="project" value="TreeGrafter"/>
</dbReference>
<dbReference type="GO" id="GO:0043652">
    <property type="term" value="P:engulfment of apoptotic cell"/>
    <property type="evidence" value="ECO:0007669"/>
    <property type="project" value="TreeGrafter"/>
</dbReference>
<evidence type="ECO:0000256" key="1">
    <source>
        <dbReference type="ARBA" id="ARBA00004651"/>
    </source>
</evidence>
<gene>
    <name evidence="12" type="ORF">QTP70_032834</name>
</gene>
<dbReference type="InterPro" id="IPR000477">
    <property type="entry name" value="RT_dom"/>
</dbReference>
<evidence type="ECO:0000256" key="5">
    <source>
        <dbReference type="ARBA" id="ARBA00022989"/>
    </source>
</evidence>
<accession>A0AAE0Q571</accession>
<feature type="domain" description="Reverse transcriptase" evidence="11">
    <location>
        <begin position="297"/>
        <end position="553"/>
    </location>
</feature>
<comment type="subcellular location">
    <subcellularLocation>
        <location evidence="1">Cell membrane</location>
        <topology evidence="1">Multi-pass membrane protein</topology>
    </subcellularLocation>
    <subcellularLocation>
        <location evidence="9">Membrane</location>
        <topology evidence="9">Multi-pass membrane protein</topology>
    </subcellularLocation>
</comment>
<keyword evidence="6 9" id="KW-0472">Membrane</keyword>
<dbReference type="Pfam" id="PF09815">
    <property type="entry name" value="XK-related"/>
    <property type="match status" value="2"/>
</dbReference>
<evidence type="ECO:0000256" key="7">
    <source>
        <dbReference type="ARBA" id="ARBA00024479"/>
    </source>
</evidence>
<dbReference type="PANTHER" id="PTHR16024">
    <property type="entry name" value="XK-RELATED PROTEIN"/>
    <property type="match status" value="1"/>
</dbReference>
<reference evidence="12" key="1">
    <citation type="submission" date="2023-06" db="EMBL/GenBank/DDBJ databases">
        <title>Male Hemibagrus guttatus genome.</title>
        <authorList>
            <person name="Bian C."/>
        </authorList>
    </citation>
    <scope>NUCLEOTIDE SEQUENCE</scope>
    <source>
        <strain evidence="12">Male_cb2023</strain>
        <tissue evidence="12">Muscle</tissue>
    </source>
</reference>
<comment type="function">
    <text evidence="8">Phospholipid scramblase that promotes phosphatidylserine exposure on apoptotic cell surface. Phosphatidylserine is a specific marker only present at the surface of apoptotic cells and acts as a specific signal for engulfment.</text>
</comment>
<feature type="region of interest" description="Disordered" evidence="10">
    <location>
        <begin position="19"/>
        <end position="51"/>
    </location>
</feature>
<feature type="transmembrane region" description="Helical" evidence="9">
    <location>
        <begin position="787"/>
        <end position="806"/>
    </location>
</feature>
<keyword evidence="5 9" id="KW-1133">Transmembrane helix</keyword>